<keyword evidence="1" id="KW-0378">Hydrolase</keyword>
<name>A0A418B9Y7_9STRA</name>
<organism evidence="2 3">
    <name type="scientific">Aphanomyces invadans</name>
    <dbReference type="NCBI Taxonomy" id="157072"/>
    <lineage>
        <taxon>Eukaryota</taxon>
        <taxon>Sar</taxon>
        <taxon>Stramenopiles</taxon>
        <taxon>Oomycota</taxon>
        <taxon>Saprolegniomycetes</taxon>
        <taxon>Saprolegniales</taxon>
        <taxon>Verrucalvaceae</taxon>
        <taxon>Aphanomyces</taxon>
    </lineage>
</organism>
<protein>
    <recommendedName>
        <fullName evidence="1">Fanconi-associated nuclease</fullName>
        <ecNumber evidence="1">3.1.4.1</ecNumber>
    </recommendedName>
</protein>
<dbReference type="EC" id="3.1.4.1" evidence="1"/>
<dbReference type="GO" id="GO:0070336">
    <property type="term" value="F:flap-structured DNA binding"/>
    <property type="evidence" value="ECO:0007669"/>
    <property type="project" value="TreeGrafter"/>
</dbReference>
<dbReference type="PANTHER" id="PTHR15749:SF4">
    <property type="entry name" value="FANCONI-ASSOCIATED NUCLEASE 1"/>
    <property type="match status" value="1"/>
</dbReference>
<reference evidence="2 3" key="1">
    <citation type="submission" date="2018-08" db="EMBL/GenBank/DDBJ databases">
        <title>Aphanomyces genome sequencing and annotation.</title>
        <authorList>
            <person name="Minardi D."/>
            <person name="Oidtmann B."/>
            <person name="Van Der Giezen M."/>
            <person name="Studholme D.J."/>
        </authorList>
    </citation>
    <scope>NUCLEOTIDE SEQUENCE [LARGE SCALE GENOMIC DNA]</scope>
    <source>
        <strain evidence="2 3">NJM0002</strain>
    </source>
</reference>
<dbReference type="GO" id="GO:0017108">
    <property type="term" value="F:5'-flap endonuclease activity"/>
    <property type="evidence" value="ECO:0007669"/>
    <property type="project" value="TreeGrafter"/>
</dbReference>
<keyword evidence="1" id="KW-0539">Nucleus</keyword>
<proteinExistence type="inferred from homology"/>
<evidence type="ECO:0000256" key="1">
    <source>
        <dbReference type="RuleBase" id="RU365033"/>
    </source>
</evidence>
<comment type="catalytic activity">
    <reaction evidence="1">
        <text>Hydrolytically removes 5'-nucleotides successively from the 3'-hydroxy termini of 3'-hydroxy-terminated oligonucleotides.</text>
        <dbReference type="EC" id="3.1.4.1"/>
    </reaction>
</comment>
<comment type="subcellular location">
    <subcellularLocation>
        <location evidence="1">Nucleus</location>
    </subcellularLocation>
</comment>
<dbReference type="GO" id="GO:0046872">
    <property type="term" value="F:metal ion binding"/>
    <property type="evidence" value="ECO:0007669"/>
    <property type="project" value="UniProtKB-KW"/>
</dbReference>
<dbReference type="AlphaFoldDB" id="A0A418B9Y7"/>
<dbReference type="PANTHER" id="PTHR15749">
    <property type="entry name" value="FANCONI-ASSOCIATED NUCLEASE 1"/>
    <property type="match status" value="1"/>
</dbReference>
<keyword evidence="1" id="KW-0227">DNA damage</keyword>
<sequence length="376" mass="42163">MQLGDYEEIRAGIHEHDAIDTFLALPPVAQLVYARLFQRKGPWFRLSSLNVIAERLDPNPDLSEPSIQIAIRALECAKFIRPCPKDSYVDALDAMKCACTIPEIQLVMVAIGASKSKSDVRYKTKLHAVVNSPARSSERHSPPLTLFQIHPETRDTFYRMHQLMYMTLSVPPSQKPAKFAAWSDWQCSATQYNPTAWPGLLVRFGKLATFQPVKFARTCTIFPNMAALVTFECAAMLRHAMTLVVEGVGLDELVPHGQAELSLEWLDIRPPSVLAFALDDAPFHKLACYASVHVGTFLSTVPNLDAFVSEIRTCLATAIRSSRAHDRVFLEPYHATYGLARCLDKAIALYEKLGQYDKALILLQELLATQVLRHKR</sequence>
<dbReference type="GO" id="GO:0008409">
    <property type="term" value="F:5'-3' exonuclease activity"/>
    <property type="evidence" value="ECO:0007669"/>
    <property type="project" value="TreeGrafter"/>
</dbReference>
<comment type="caution">
    <text evidence="2">The sequence shown here is derived from an EMBL/GenBank/DDBJ whole genome shotgun (WGS) entry which is preliminary data.</text>
</comment>
<dbReference type="Proteomes" id="UP000285060">
    <property type="component" value="Unassembled WGS sequence"/>
</dbReference>
<dbReference type="VEuPathDB" id="FungiDB:H310_05720"/>
<evidence type="ECO:0000313" key="2">
    <source>
        <dbReference type="EMBL" id="RHY35047.1"/>
    </source>
</evidence>
<evidence type="ECO:0000313" key="3">
    <source>
        <dbReference type="Proteomes" id="UP000285060"/>
    </source>
</evidence>
<keyword evidence="3" id="KW-1185">Reference proteome</keyword>
<accession>A0A418B9Y7</accession>
<comment type="similarity">
    <text evidence="1">Belongs to the FAN1 family.</text>
</comment>
<dbReference type="InterPro" id="IPR033315">
    <property type="entry name" value="Fan1-like"/>
</dbReference>
<keyword evidence="1" id="KW-0460">Magnesium</keyword>
<dbReference type="GO" id="GO:0004528">
    <property type="term" value="F:phosphodiesterase I activity"/>
    <property type="evidence" value="ECO:0007669"/>
    <property type="project" value="UniProtKB-EC"/>
</dbReference>
<keyword evidence="1" id="KW-0464">Manganese</keyword>
<dbReference type="GO" id="GO:0005634">
    <property type="term" value="C:nucleus"/>
    <property type="evidence" value="ECO:0007669"/>
    <property type="project" value="UniProtKB-SubCell"/>
</dbReference>
<dbReference type="GO" id="GO:0036297">
    <property type="term" value="P:interstrand cross-link repair"/>
    <property type="evidence" value="ECO:0007669"/>
    <property type="project" value="InterPro"/>
</dbReference>
<comment type="function">
    <text evidence="1">Nuclease required for the repair of DNA interstrand cross-links (ICL). Acts as a 5'-3' exonuclease that anchors at a cut end of DNA and cleaves DNA successively at every third nucleotide, allowing to excise an ICL from one strand through flanking incisions.</text>
</comment>
<comment type="cofactor">
    <cofactor evidence="1">
        <name>Mg(2+)</name>
        <dbReference type="ChEBI" id="CHEBI:18420"/>
    </cofactor>
    <cofactor evidence="1">
        <name>Mn(2+)</name>
        <dbReference type="ChEBI" id="CHEBI:29035"/>
    </cofactor>
</comment>
<dbReference type="EMBL" id="QUSY01000010">
    <property type="protein sequence ID" value="RHY35047.1"/>
    <property type="molecule type" value="Genomic_DNA"/>
</dbReference>
<keyword evidence="1" id="KW-0540">Nuclease</keyword>
<keyword evidence="1" id="KW-0479">Metal-binding</keyword>
<gene>
    <name evidence="2" type="ORF">DYB32_000456</name>
</gene>
<keyword evidence="1" id="KW-0234">DNA repair</keyword>